<organism evidence="5">
    <name type="scientific">bioreactor metagenome</name>
    <dbReference type="NCBI Taxonomy" id="1076179"/>
    <lineage>
        <taxon>unclassified sequences</taxon>
        <taxon>metagenomes</taxon>
        <taxon>ecological metagenomes</taxon>
    </lineage>
</organism>
<evidence type="ECO:0000259" key="4">
    <source>
        <dbReference type="PROSITE" id="PS51186"/>
    </source>
</evidence>
<dbReference type="InterPro" id="IPR051016">
    <property type="entry name" value="Diverse_Substrate_AcTransf"/>
</dbReference>
<dbReference type="PANTHER" id="PTHR10545:SF29">
    <property type="entry name" value="GH14572P-RELATED"/>
    <property type="match status" value="1"/>
</dbReference>
<dbReference type="Gene3D" id="3.40.630.30">
    <property type="match status" value="1"/>
</dbReference>
<protein>
    <recommendedName>
        <fullName evidence="4">N-acetyltransferase domain-containing protein</fullName>
    </recommendedName>
</protein>
<dbReference type="GO" id="GO:0008080">
    <property type="term" value="F:N-acetyltransferase activity"/>
    <property type="evidence" value="ECO:0007669"/>
    <property type="project" value="UniProtKB-ARBA"/>
</dbReference>
<evidence type="ECO:0000256" key="2">
    <source>
        <dbReference type="ARBA" id="ARBA00022679"/>
    </source>
</evidence>
<dbReference type="CDD" id="cd04301">
    <property type="entry name" value="NAT_SF"/>
    <property type="match status" value="1"/>
</dbReference>
<name>A0A644XNF8_9ZZZZ</name>
<dbReference type="PANTHER" id="PTHR10545">
    <property type="entry name" value="DIAMINE N-ACETYLTRANSFERASE"/>
    <property type="match status" value="1"/>
</dbReference>
<dbReference type="InterPro" id="IPR016181">
    <property type="entry name" value="Acyl_CoA_acyltransferase"/>
</dbReference>
<feature type="domain" description="N-acetyltransferase" evidence="4">
    <location>
        <begin position="1"/>
        <end position="107"/>
    </location>
</feature>
<dbReference type="AlphaFoldDB" id="A0A644XNF8"/>
<keyword evidence="3" id="KW-0012">Acyltransferase</keyword>
<dbReference type="Pfam" id="PF00583">
    <property type="entry name" value="Acetyltransf_1"/>
    <property type="match status" value="1"/>
</dbReference>
<reference evidence="5" key="1">
    <citation type="submission" date="2019-08" db="EMBL/GenBank/DDBJ databases">
        <authorList>
            <person name="Kucharzyk K."/>
            <person name="Murdoch R.W."/>
            <person name="Higgins S."/>
            <person name="Loffler F."/>
        </authorList>
    </citation>
    <scope>NUCLEOTIDE SEQUENCE</scope>
</reference>
<dbReference type="InterPro" id="IPR000182">
    <property type="entry name" value="GNAT_dom"/>
</dbReference>
<comment type="caution">
    <text evidence="5">The sequence shown here is derived from an EMBL/GenBank/DDBJ whole genome shotgun (WGS) entry which is preliminary data.</text>
</comment>
<proteinExistence type="inferred from homology"/>
<keyword evidence="2" id="KW-0808">Transferase</keyword>
<dbReference type="FunFam" id="3.40.630.30:FF:000064">
    <property type="entry name" value="GNAT family acetyltransferase"/>
    <property type="match status" value="1"/>
</dbReference>
<dbReference type="EMBL" id="VSSQ01002500">
    <property type="protein sequence ID" value="MPM15793.1"/>
    <property type="molecule type" value="Genomic_DNA"/>
</dbReference>
<gene>
    <name evidence="5" type="ORF">SDC9_62165</name>
</gene>
<comment type="similarity">
    <text evidence="1">Belongs to the acetyltransferase family.</text>
</comment>
<evidence type="ECO:0000256" key="1">
    <source>
        <dbReference type="ARBA" id="ARBA00008694"/>
    </source>
</evidence>
<evidence type="ECO:0000256" key="3">
    <source>
        <dbReference type="ARBA" id="ARBA00023315"/>
    </source>
</evidence>
<evidence type="ECO:0000313" key="5">
    <source>
        <dbReference type="EMBL" id="MPM15793.1"/>
    </source>
</evidence>
<sequence length="108" mass="12472">MIGYQDEVPAGFALFFHNFSTFKGRACLYLEDIFISPQFRGKGYGKRLFNELASIAVERNCDRFDWAVLDWNQPAIGFYKSLGAKAMDDWTVFRLEGEALRKVANKQF</sequence>
<dbReference type="PROSITE" id="PS51186">
    <property type="entry name" value="GNAT"/>
    <property type="match status" value="1"/>
</dbReference>
<dbReference type="SUPFAM" id="SSF55729">
    <property type="entry name" value="Acyl-CoA N-acyltransferases (Nat)"/>
    <property type="match status" value="1"/>
</dbReference>
<accession>A0A644XNF8</accession>